<dbReference type="Pfam" id="PF10076">
    <property type="entry name" value="Phage_Mu_Gp48"/>
    <property type="match status" value="1"/>
</dbReference>
<dbReference type="Proteomes" id="UP000689967">
    <property type="component" value="Unassembled WGS sequence"/>
</dbReference>
<accession>A0ABS6HAQ0</accession>
<evidence type="ECO:0000313" key="2">
    <source>
        <dbReference type="Proteomes" id="UP000689967"/>
    </source>
</evidence>
<protein>
    <submittedName>
        <fullName evidence="1">DUF2313 domain-containing protein</fullName>
    </submittedName>
</protein>
<evidence type="ECO:0000313" key="1">
    <source>
        <dbReference type="EMBL" id="MBU8545799.1"/>
    </source>
</evidence>
<keyword evidence="2" id="KW-1185">Reference proteome</keyword>
<dbReference type="InterPro" id="IPR018755">
    <property type="entry name" value="Phage_Mu_Gp48"/>
</dbReference>
<dbReference type="RefSeq" id="WP_216877827.1">
    <property type="nucleotide sequence ID" value="NZ_JAERQM010000006.1"/>
</dbReference>
<proteinExistence type="predicted"/>
<organism evidence="1 2">
    <name type="scientific">Falsiroseomonas oleicola</name>
    <dbReference type="NCBI Taxonomy" id="2801474"/>
    <lineage>
        <taxon>Bacteria</taxon>
        <taxon>Pseudomonadati</taxon>
        <taxon>Pseudomonadota</taxon>
        <taxon>Alphaproteobacteria</taxon>
        <taxon>Acetobacterales</taxon>
        <taxon>Roseomonadaceae</taxon>
        <taxon>Falsiroseomonas</taxon>
    </lineage>
</organism>
<comment type="caution">
    <text evidence="1">The sequence shown here is derived from an EMBL/GenBank/DDBJ whole genome shotgun (WGS) entry which is preliminary data.</text>
</comment>
<name>A0ABS6HAQ0_9PROT</name>
<reference evidence="1 2" key="1">
    <citation type="submission" date="2021-01" db="EMBL/GenBank/DDBJ databases">
        <title>Roseomonas sp. nov, a bacterium isolated from an oil production mixture in Yumen Oilfield.</title>
        <authorList>
            <person name="Wu D."/>
        </authorList>
    </citation>
    <scope>NUCLEOTIDE SEQUENCE [LARGE SCALE GENOMIC DNA]</scope>
    <source>
        <strain evidence="1 2">ROY-5-3</strain>
    </source>
</reference>
<sequence>MADVERGPAEHLAALQALMPSGPVWPRHPGTTQERVLSGLAAGAARLRARARALLVDAFPATAFELLPEWEAALGLPDPCAGPAPGLQERRGQVVARLTARGGQSIPYLVSQAAALGYAITIREFGPSRLGAMRLGGNLQDARWAHAWAVQAPLNTITLFRLGQSTLGERFRSWGNDVLECEMRALAPLHTTLIFQYS</sequence>
<dbReference type="EMBL" id="JAERQM010000006">
    <property type="protein sequence ID" value="MBU8545799.1"/>
    <property type="molecule type" value="Genomic_DNA"/>
</dbReference>
<gene>
    <name evidence="1" type="ORF">JJQ90_18900</name>
</gene>